<dbReference type="PANTHER" id="PTHR43649:SF33">
    <property type="entry name" value="POLYGALACTURONAN_RHAMNOGALACTURONAN-BINDING PROTEIN YTCQ"/>
    <property type="match status" value="1"/>
</dbReference>
<reference evidence="8 9" key="1">
    <citation type="submission" date="2016-02" db="EMBL/GenBank/DDBJ databases">
        <title>Comparison of Clostridium stercorarium subspecies using comparative genomics and transcriptomics.</title>
        <authorList>
            <person name="Schellenberg J."/>
            <person name="Thallinger G."/>
            <person name="Levin D.B."/>
            <person name="Zhang X."/>
            <person name="Alvare G."/>
            <person name="Fristensky B."/>
            <person name="Sparling R."/>
        </authorList>
    </citation>
    <scope>NUCLEOTIDE SEQUENCE [LARGE SCALE GENOMIC DNA]</scope>
    <source>
        <strain evidence="8 9">DSM 2910</strain>
    </source>
</reference>
<dbReference type="OrthoDB" id="2644263at2"/>
<dbReference type="Proteomes" id="UP000092971">
    <property type="component" value="Chromosome"/>
</dbReference>
<evidence type="ECO:0000256" key="1">
    <source>
        <dbReference type="ARBA" id="ARBA00022475"/>
    </source>
</evidence>
<feature type="chain" id="PRO_5038883255" description="Lipoprotein LipO" evidence="7">
    <location>
        <begin position="21"/>
        <end position="512"/>
    </location>
</feature>
<evidence type="ECO:0000313" key="8">
    <source>
        <dbReference type="EMBL" id="ANW97758.1"/>
    </source>
</evidence>
<evidence type="ECO:0008006" key="10">
    <source>
        <dbReference type="Google" id="ProtNLM"/>
    </source>
</evidence>
<keyword evidence="2 7" id="KW-0732">Signal</keyword>
<feature type="compositionally biased region" description="Polar residues" evidence="6">
    <location>
        <begin position="23"/>
        <end position="46"/>
    </location>
</feature>
<evidence type="ECO:0000256" key="4">
    <source>
        <dbReference type="ARBA" id="ARBA00023139"/>
    </source>
</evidence>
<dbReference type="AlphaFoldDB" id="A0A1B1YAJ0"/>
<sequence length="512" mass="57370">MRRKISILCLVLAVIFALSACSGSKTSNSNTTPTQGAQQGDTSQPTKPAEKKKEIGILAITFTGTPIADNEPAVLALEELTGYDIKLEFLLNSAYEDQLNTRMAAGNLPALVVITGKTASVINYCRAGAFWDITDEYKKYPNLAKANEIVMNNISIDGRIYGIYRARPLGRNGISYRKDWLENLGLEEPKTMDDLYNVLKAFTYNDPDGNNVNDTYGMTWCKYYGPLDQISVALGAPNKWKVEDDGTFVPDFDTPEYMEAMKYMRKLYEEGLINRDYAALETSDWTKDFQNGKSGVHIDVSDQAWRFQKKFIEMGMDDDIVWVMGMPEGPFGKRILPTSGHAGFVAISKAGAPTEEDMRDALNFLDLCNTKEAQNILNFGVEGIHYDLTEEGYVKRRQFDQDPMEGFNQFMTNVVDGLLLMEEMTPVQKRREEVILENIPYCVANPAEPLTSNTYANKGAQLDQMITDARNQFIAGQLDEAGFKAVVQEWYAQGGKQICEEYAEAYRAAHGN</sequence>
<evidence type="ECO:0000256" key="5">
    <source>
        <dbReference type="ARBA" id="ARBA00023288"/>
    </source>
</evidence>
<dbReference type="InterPro" id="IPR050490">
    <property type="entry name" value="Bact_solute-bd_prot1"/>
</dbReference>
<dbReference type="PROSITE" id="PS51257">
    <property type="entry name" value="PROKAR_LIPOPROTEIN"/>
    <property type="match status" value="1"/>
</dbReference>
<keyword evidence="3" id="KW-0472">Membrane</keyword>
<dbReference type="InterPro" id="IPR006059">
    <property type="entry name" value="SBP"/>
</dbReference>
<evidence type="ECO:0000256" key="7">
    <source>
        <dbReference type="SAM" id="SignalP"/>
    </source>
</evidence>
<evidence type="ECO:0000313" key="9">
    <source>
        <dbReference type="Proteomes" id="UP000092971"/>
    </source>
</evidence>
<evidence type="ECO:0000256" key="6">
    <source>
        <dbReference type="SAM" id="MobiDB-lite"/>
    </source>
</evidence>
<keyword evidence="5" id="KW-0449">Lipoprotein</keyword>
<evidence type="ECO:0000256" key="3">
    <source>
        <dbReference type="ARBA" id="ARBA00023136"/>
    </source>
</evidence>
<feature type="signal peptide" evidence="7">
    <location>
        <begin position="1"/>
        <end position="20"/>
    </location>
</feature>
<dbReference type="EMBL" id="CP014672">
    <property type="protein sequence ID" value="ANW97758.1"/>
    <property type="molecule type" value="Genomic_DNA"/>
</dbReference>
<evidence type="ECO:0000256" key="2">
    <source>
        <dbReference type="ARBA" id="ARBA00022729"/>
    </source>
</evidence>
<protein>
    <recommendedName>
        <fullName evidence="10">Lipoprotein LipO</fullName>
    </recommendedName>
</protein>
<dbReference type="CDD" id="cd13580">
    <property type="entry name" value="PBP2_AlgQ_like_1"/>
    <property type="match status" value="1"/>
</dbReference>
<dbReference type="RefSeq" id="WP_034840667.1">
    <property type="nucleotide sequence ID" value="NZ_CP014672.1"/>
</dbReference>
<dbReference type="PANTHER" id="PTHR43649">
    <property type="entry name" value="ARABINOSE-BINDING PROTEIN-RELATED"/>
    <property type="match status" value="1"/>
</dbReference>
<organism evidence="8 9">
    <name type="scientific">Thermoclostridium stercorarium subsp. thermolacticum DSM 2910</name>
    <dbReference type="NCBI Taxonomy" id="1121336"/>
    <lineage>
        <taxon>Bacteria</taxon>
        <taxon>Bacillati</taxon>
        <taxon>Bacillota</taxon>
        <taxon>Clostridia</taxon>
        <taxon>Eubacteriales</taxon>
        <taxon>Oscillospiraceae</taxon>
        <taxon>Thermoclostridium</taxon>
    </lineage>
</organism>
<proteinExistence type="predicted"/>
<name>A0A1B1YAJ0_THEST</name>
<feature type="region of interest" description="Disordered" evidence="6">
    <location>
        <begin position="23"/>
        <end position="50"/>
    </location>
</feature>
<keyword evidence="4" id="KW-0564">Palmitate</keyword>
<accession>A0A1B1YAJ0</accession>
<keyword evidence="1" id="KW-1003">Cell membrane</keyword>
<dbReference type="Pfam" id="PF13416">
    <property type="entry name" value="SBP_bac_8"/>
    <property type="match status" value="1"/>
</dbReference>
<gene>
    <name evidence="8" type="ORF">CSTERTH_01275</name>
</gene>
<dbReference type="SUPFAM" id="SSF53850">
    <property type="entry name" value="Periplasmic binding protein-like II"/>
    <property type="match status" value="1"/>
</dbReference>
<dbReference type="Gene3D" id="3.40.190.10">
    <property type="entry name" value="Periplasmic binding protein-like II"/>
    <property type="match status" value="2"/>
</dbReference>